<comment type="caution">
    <text evidence="1">The sequence shown here is derived from an EMBL/GenBank/DDBJ whole genome shotgun (WGS) entry which is preliminary data.</text>
</comment>
<evidence type="ECO:0000313" key="1">
    <source>
        <dbReference type="EMBL" id="GGC22858.1"/>
    </source>
</evidence>
<gene>
    <name evidence="1" type="ORF">GCM10007207_05120</name>
</gene>
<accession>A0ABQ1LFX1</accession>
<evidence type="ECO:0000313" key="2">
    <source>
        <dbReference type="Proteomes" id="UP000637769"/>
    </source>
</evidence>
<sequence>MSVKKPDLRSEQKAERRKTAIIYRDLQTPDGARFSELEPRLSKMQQACAWPWHIASLASKQARS</sequence>
<proteinExistence type="predicted"/>
<evidence type="ECO:0008006" key="3">
    <source>
        <dbReference type="Google" id="ProtNLM"/>
    </source>
</evidence>
<keyword evidence="2" id="KW-1185">Reference proteome</keyword>
<protein>
    <recommendedName>
        <fullName evidence="3">Transposase</fullName>
    </recommendedName>
</protein>
<dbReference type="Proteomes" id="UP000637769">
    <property type="component" value="Unassembled WGS sequence"/>
</dbReference>
<reference evidence="2" key="1">
    <citation type="journal article" date="2019" name="Int. J. Syst. Evol. Microbiol.">
        <title>The Global Catalogue of Microorganisms (GCM) 10K type strain sequencing project: providing services to taxonomists for standard genome sequencing and annotation.</title>
        <authorList>
            <consortium name="The Broad Institute Genomics Platform"/>
            <consortium name="The Broad Institute Genome Sequencing Center for Infectious Disease"/>
            <person name="Wu L."/>
            <person name="Ma J."/>
        </authorList>
    </citation>
    <scope>NUCLEOTIDE SEQUENCE [LARGE SCALE GENOMIC DNA]</scope>
    <source>
        <strain evidence="2">CCM 7132</strain>
    </source>
</reference>
<name>A0ABQ1LFX1_9PROT</name>
<organism evidence="1 2">
    <name type="scientific">Asaia siamensis</name>
    <dbReference type="NCBI Taxonomy" id="110479"/>
    <lineage>
        <taxon>Bacteria</taxon>
        <taxon>Pseudomonadati</taxon>
        <taxon>Pseudomonadota</taxon>
        <taxon>Alphaproteobacteria</taxon>
        <taxon>Acetobacterales</taxon>
        <taxon>Acetobacteraceae</taxon>
        <taxon>Asaia</taxon>
    </lineage>
</organism>
<dbReference type="EMBL" id="BMCH01000001">
    <property type="protein sequence ID" value="GGC22858.1"/>
    <property type="molecule type" value="Genomic_DNA"/>
</dbReference>